<dbReference type="PANTHER" id="PTHR38340:SF1">
    <property type="entry name" value="S-LAYER PROTEIN"/>
    <property type="match status" value="1"/>
</dbReference>
<evidence type="ECO:0000256" key="8">
    <source>
        <dbReference type="ARBA" id="ARBA00022525"/>
    </source>
</evidence>
<keyword evidence="9" id="KW-0677">Repeat</keyword>
<dbReference type="Gene3D" id="2.150.10.10">
    <property type="entry name" value="Serralysin-like metalloprotease, C-terminal"/>
    <property type="match status" value="2"/>
</dbReference>
<dbReference type="InterPro" id="IPR013858">
    <property type="entry name" value="Peptidase_M10B_C"/>
</dbReference>
<dbReference type="Pfam" id="PF13229">
    <property type="entry name" value="Beta_helix"/>
    <property type="match status" value="1"/>
</dbReference>
<evidence type="ECO:0000256" key="9">
    <source>
        <dbReference type="ARBA" id="ARBA00022737"/>
    </source>
</evidence>
<dbReference type="Pfam" id="PF00353">
    <property type="entry name" value="HemolysinCabind"/>
    <property type="match status" value="3"/>
</dbReference>
<sequence>MDYNVKDFGALGNGVSDDRVAIQAALDAAHAAGGGTVYLPPGEYRVSAAGEPSDGCLTLRDNVYLAGAGMGQTVIKLVDGSAQKITGMVRSPFGEETSNFGIRDLTLDGNRANTVDKVDGWFNGYAPGQPGADRNVTIERVEVREMSGYGFDPHEQTINLVLRDSVAHHNGLDGFVADYQIGGAFENNVAYANDRHGFNIVTSTNDFVLSNNVAYGNGGSGLVVQRGSENLAHPENVLIDGGAYYDNGLEGVLVKMSNNVIVQNADIYGNGSSGVRVYGAQGVQVLGNQIHDNAKMAVAPEVLLQSYDDTLGVSGNYYTTLNTRIEGNTITGSANSTYGVQERNDGTDFSSLVGNTINGVQEAAHLYGPNSTVSGTVSAPPQGTDGNDVLIGSDVGEQISGGAGDDRLDGGAGDDLLDGGAGRDRLTGGLGADTFRFALREDSHRSPLGNFSDLILDFDPNQDKIDVSALGFTGLGNGYAGTLAVSLSADGLRTYLKSYDADAQGRSFELALDGNHAATLSAGNIVFAAPTPVGPSVEGAPIVGSDLDDQLHGTVLGEEISGGGGADRLYGYGGADVLDGGAGRDKLSGGEGADTFRFSLREDSHRSTLGNFSDQILDFDPNQDKLDVSALGFTGLGNGYAGTLAVTTSVDGSHTYLKSYETDAEGRSFGVSLQGNHAAALSADNILFATPVPVDPNVEGAPVVGSDLGDELHGTLGSEQILGGGGADRLYGYAGNDLLDGGAGRDKLSGGEGADTFRFSLREDSHRSPLGTFSDRILDFDPSQDKIDVSALGFTGLGNGYAGTLAVSVSDDGTRTYLKSYEADAEGRSFGVSLDGDHAAALSADNIVFAATDPTAGDPAAGELGVIGASGQPDDPAV</sequence>
<evidence type="ECO:0000256" key="11">
    <source>
        <dbReference type="ARBA" id="ARBA00022841"/>
    </source>
</evidence>
<dbReference type="InterPro" id="IPR011050">
    <property type="entry name" value="Pectin_lyase_fold/virulence"/>
</dbReference>
<evidence type="ECO:0000256" key="4">
    <source>
        <dbReference type="ARBA" id="ARBA00004613"/>
    </source>
</evidence>
<dbReference type="PANTHER" id="PTHR38340">
    <property type="entry name" value="S-LAYER PROTEIN"/>
    <property type="match status" value="1"/>
</dbReference>
<protein>
    <recommendedName>
        <fullName evidence="7">mannuronan 5-epimerase</fullName>
        <ecNumber evidence="7">5.1.3.37</ecNumber>
    </recommendedName>
</protein>
<dbReference type="InterPro" id="IPR012334">
    <property type="entry name" value="Pectin_lyas_fold"/>
</dbReference>
<evidence type="ECO:0000256" key="12">
    <source>
        <dbReference type="ARBA" id="ARBA00023235"/>
    </source>
</evidence>
<dbReference type="EMBL" id="JBHLSS010000007">
    <property type="protein sequence ID" value="MFC0708344.1"/>
    <property type="molecule type" value="Genomic_DNA"/>
</dbReference>
<accession>A0ABV6SHD9</accession>
<comment type="pathway">
    <text evidence="5">Glycan biosynthesis; alginate biosynthesis.</text>
</comment>
<keyword evidence="16" id="KW-1185">Reference proteome</keyword>
<comment type="function">
    <text evidence="3">Converts beta-D-mannuronic acid (M) to alpha-L-guluronic acid (G), producing a polymer with gel-forming capacity, required for the formation of the cyst coat.</text>
</comment>
<evidence type="ECO:0000256" key="5">
    <source>
        <dbReference type="ARBA" id="ARBA00005182"/>
    </source>
</evidence>
<dbReference type="RefSeq" id="WP_376942223.1">
    <property type="nucleotide sequence ID" value="NZ_CP171449.1"/>
</dbReference>
<dbReference type="InterPro" id="IPR011049">
    <property type="entry name" value="Serralysin-like_metalloprot_C"/>
</dbReference>
<reference evidence="15 16" key="1">
    <citation type="submission" date="2024-09" db="EMBL/GenBank/DDBJ databases">
        <authorList>
            <person name="Sun Q."/>
            <person name="Mori K."/>
        </authorList>
    </citation>
    <scope>NUCLEOTIDE SEQUENCE [LARGE SCALE GENOMIC DNA]</scope>
    <source>
        <strain evidence="15 16">NCAIM B.01794</strain>
    </source>
</reference>
<feature type="domain" description="Carbohydrate-binding/sugar hydrolysis" evidence="14">
    <location>
        <begin position="9"/>
        <end position="201"/>
    </location>
</feature>
<evidence type="ECO:0000256" key="3">
    <source>
        <dbReference type="ARBA" id="ARBA00002822"/>
    </source>
</evidence>
<organism evidence="15 16">
    <name type="scientific">Azorhizophilus paspali</name>
    <name type="common">Azotobacter paspali</name>
    <dbReference type="NCBI Taxonomy" id="69963"/>
    <lineage>
        <taxon>Bacteria</taxon>
        <taxon>Pseudomonadati</taxon>
        <taxon>Pseudomonadota</taxon>
        <taxon>Gammaproteobacteria</taxon>
        <taxon>Pseudomonadales</taxon>
        <taxon>Pseudomonadaceae</taxon>
        <taxon>Azorhizophilus</taxon>
    </lineage>
</organism>
<keyword evidence="8" id="KW-0964">Secreted</keyword>
<dbReference type="InterPro" id="IPR018511">
    <property type="entry name" value="Hemolysin-typ_Ca-bd_CS"/>
</dbReference>
<comment type="catalytic activity">
    <reaction evidence="1">
        <text>[(1-&gt;4)-beta-D-mannuronosyl](n) = [alginate](n)</text>
        <dbReference type="Rhea" id="RHEA:45572"/>
        <dbReference type="Rhea" id="RHEA-COMP:11264"/>
        <dbReference type="Rhea" id="RHEA-COMP:11270"/>
        <dbReference type="ChEBI" id="CHEBI:58187"/>
        <dbReference type="ChEBI" id="CHEBI:85311"/>
        <dbReference type="EC" id="5.1.3.37"/>
    </reaction>
</comment>
<evidence type="ECO:0000259" key="14">
    <source>
        <dbReference type="SMART" id="SM00722"/>
    </source>
</evidence>
<dbReference type="InterPro" id="IPR050557">
    <property type="entry name" value="RTX_toxin/Mannuronan_C5-epim"/>
</dbReference>
<evidence type="ECO:0000256" key="10">
    <source>
        <dbReference type="ARBA" id="ARBA00022837"/>
    </source>
</evidence>
<dbReference type="PRINTS" id="PR00313">
    <property type="entry name" value="CABNDNGRPT"/>
</dbReference>
<comment type="caution">
    <text evidence="15">The sequence shown here is derived from an EMBL/GenBank/DDBJ whole genome shotgun (WGS) entry which is preliminary data.</text>
</comment>
<evidence type="ECO:0000256" key="1">
    <source>
        <dbReference type="ARBA" id="ARBA00001550"/>
    </source>
</evidence>
<gene>
    <name evidence="15" type="ORF">ACFFGX_01575</name>
</gene>
<comment type="cofactor">
    <cofactor evidence="2">
        <name>Ca(2+)</name>
        <dbReference type="ChEBI" id="CHEBI:29108"/>
    </cofactor>
</comment>
<keyword evidence="11" id="KW-0016">Alginate biosynthesis</keyword>
<evidence type="ECO:0000256" key="13">
    <source>
        <dbReference type="SAM" id="MobiDB-lite"/>
    </source>
</evidence>
<dbReference type="EC" id="5.1.3.37" evidence="7"/>
<feature type="region of interest" description="Disordered" evidence="13">
    <location>
        <begin position="393"/>
        <end position="420"/>
    </location>
</feature>
<evidence type="ECO:0000256" key="7">
    <source>
        <dbReference type="ARBA" id="ARBA00012124"/>
    </source>
</evidence>
<dbReference type="Pfam" id="PF12708">
    <property type="entry name" value="Pect-lyase_RHGA_epim"/>
    <property type="match status" value="1"/>
</dbReference>
<dbReference type="InterPro" id="IPR006626">
    <property type="entry name" value="PbH1"/>
</dbReference>
<evidence type="ECO:0000256" key="2">
    <source>
        <dbReference type="ARBA" id="ARBA00001913"/>
    </source>
</evidence>
<keyword evidence="10" id="KW-0106">Calcium</keyword>
<dbReference type="SUPFAM" id="SSF51120">
    <property type="entry name" value="beta-Roll"/>
    <property type="match status" value="3"/>
</dbReference>
<feature type="domain" description="Carbohydrate-binding/sugar hydrolysis" evidence="14">
    <location>
        <begin position="216"/>
        <end position="363"/>
    </location>
</feature>
<dbReference type="Gene3D" id="2.160.20.10">
    <property type="entry name" value="Single-stranded right-handed beta-helix, Pectin lyase-like"/>
    <property type="match status" value="1"/>
</dbReference>
<comment type="subcellular location">
    <subcellularLocation>
        <location evidence="4">Secreted</location>
    </subcellularLocation>
</comment>
<dbReference type="Proteomes" id="UP001589891">
    <property type="component" value="Unassembled WGS sequence"/>
</dbReference>
<dbReference type="PROSITE" id="PS00330">
    <property type="entry name" value="HEMOLYSIN_CALCIUM"/>
    <property type="match status" value="6"/>
</dbReference>
<comment type="similarity">
    <text evidence="6">Belongs to the D-mannuronate C5-epimerase family.</text>
</comment>
<dbReference type="SMART" id="SM00722">
    <property type="entry name" value="CASH"/>
    <property type="match status" value="2"/>
</dbReference>
<dbReference type="InterPro" id="IPR024535">
    <property type="entry name" value="RHGA/B-epi-like_pectate_lyase"/>
</dbReference>
<name>A0ABV6SHD9_AZOPA</name>
<dbReference type="InterPro" id="IPR001343">
    <property type="entry name" value="Hemolysn_Ca-bd"/>
</dbReference>
<evidence type="ECO:0000256" key="6">
    <source>
        <dbReference type="ARBA" id="ARBA00010085"/>
    </source>
</evidence>
<evidence type="ECO:0000313" key="15">
    <source>
        <dbReference type="EMBL" id="MFC0708344.1"/>
    </source>
</evidence>
<dbReference type="InterPro" id="IPR039448">
    <property type="entry name" value="Beta_helix"/>
</dbReference>
<dbReference type="SUPFAM" id="SSF51126">
    <property type="entry name" value="Pectin lyase-like"/>
    <property type="match status" value="1"/>
</dbReference>
<dbReference type="SMART" id="SM00710">
    <property type="entry name" value="PbH1"/>
    <property type="match status" value="8"/>
</dbReference>
<evidence type="ECO:0000313" key="16">
    <source>
        <dbReference type="Proteomes" id="UP001589891"/>
    </source>
</evidence>
<keyword evidence="12" id="KW-0413">Isomerase</keyword>
<proteinExistence type="inferred from homology"/>
<dbReference type="InterPro" id="IPR006633">
    <property type="entry name" value="Carb-bd_sugar_hydrolysis-dom"/>
</dbReference>
<dbReference type="Pfam" id="PF08548">
    <property type="entry name" value="Peptidase_M10_C"/>
    <property type="match status" value="2"/>
</dbReference>